<dbReference type="Proteomes" id="UP000297229">
    <property type="component" value="Unassembled WGS sequence"/>
</dbReference>
<gene>
    <name evidence="2" type="ORF">BELL_0614g00050</name>
</gene>
<name>A0A4Z1JC18_9HELO</name>
<proteinExistence type="predicted"/>
<keyword evidence="1" id="KW-0812">Transmembrane</keyword>
<organism evidence="2 3">
    <name type="scientific">Botrytis elliptica</name>
    <dbReference type="NCBI Taxonomy" id="278938"/>
    <lineage>
        <taxon>Eukaryota</taxon>
        <taxon>Fungi</taxon>
        <taxon>Dikarya</taxon>
        <taxon>Ascomycota</taxon>
        <taxon>Pezizomycotina</taxon>
        <taxon>Leotiomycetes</taxon>
        <taxon>Helotiales</taxon>
        <taxon>Sclerotiniaceae</taxon>
        <taxon>Botrytis</taxon>
    </lineage>
</organism>
<sequence>MFRAIDYVGGHLSTFLYASSILKQRPTSFVRSNCLRNTLAINDVESFLAEYQLITDTKIAQQLTSVTVLSRGEEPWPMANYIDYGSSKPFLRQFGGLLSRKPFMKWFYALFFRLAIPYNSDLNMSATVIFSPLTLTIIFWLIAHLRSIGYPSHWMSEALLNSLKNKVYTTARPPRHSPNPVTEVKREHAEKHLCNLPFIQEMGTLARLFGPLLPFSLPSLPGISKENTIFKYKFHLTNVRLKQTHSMRMFNLALVFYNCDILKEMWKDLGSYIFKGFEKTT</sequence>
<feature type="transmembrane region" description="Helical" evidence="1">
    <location>
        <begin position="126"/>
        <end position="145"/>
    </location>
</feature>
<evidence type="ECO:0000313" key="2">
    <source>
        <dbReference type="EMBL" id="TGO71146.1"/>
    </source>
</evidence>
<dbReference type="STRING" id="278938.A0A4Z1JC18"/>
<dbReference type="AlphaFoldDB" id="A0A4Z1JC18"/>
<keyword evidence="1" id="KW-1133">Transmembrane helix</keyword>
<dbReference type="EMBL" id="PQXM01000612">
    <property type="protein sequence ID" value="TGO71146.1"/>
    <property type="molecule type" value="Genomic_DNA"/>
</dbReference>
<evidence type="ECO:0000256" key="1">
    <source>
        <dbReference type="SAM" id="Phobius"/>
    </source>
</evidence>
<evidence type="ECO:0000313" key="3">
    <source>
        <dbReference type="Proteomes" id="UP000297229"/>
    </source>
</evidence>
<reference evidence="2 3" key="1">
    <citation type="submission" date="2017-12" db="EMBL/GenBank/DDBJ databases">
        <title>Comparative genomics of Botrytis spp.</title>
        <authorList>
            <person name="Valero-Jimenez C.A."/>
            <person name="Tapia P."/>
            <person name="Veloso J."/>
            <person name="Silva-Moreno E."/>
            <person name="Staats M."/>
            <person name="Valdes J.H."/>
            <person name="Van Kan J.A.L."/>
        </authorList>
    </citation>
    <scope>NUCLEOTIDE SEQUENCE [LARGE SCALE GENOMIC DNA]</scope>
    <source>
        <strain evidence="2 3">Be9601</strain>
    </source>
</reference>
<protein>
    <submittedName>
        <fullName evidence="2">Uncharacterized protein</fullName>
    </submittedName>
</protein>
<comment type="caution">
    <text evidence="2">The sequence shown here is derived from an EMBL/GenBank/DDBJ whole genome shotgun (WGS) entry which is preliminary data.</text>
</comment>
<keyword evidence="3" id="KW-1185">Reference proteome</keyword>
<accession>A0A4Z1JC18</accession>
<keyword evidence="1" id="KW-0472">Membrane</keyword>